<dbReference type="STRING" id="749414.SBI_01955"/>
<gene>
    <name evidence="2" type="ordered locus">SBI_01955</name>
</gene>
<dbReference type="EMBL" id="CP002047">
    <property type="protein sequence ID" value="ADI05076.1"/>
    <property type="molecule type" value="Genomic_DNA"/>
</dbReference>
<proteinExistence type="predicted"/>
<evidence type="ECO:0000313" key="3">
    <source>
        <dbReference type="Proteomes" id="UP000000377"/>
    </source>
</evidence>
<evidence type="ECO:0000256" key="1">
    <source>
        <dbReference type="SAM" id="MobiDB-lite"/>
    </source>
</evidence>
<dbReference type="KEGG" id="sbh:SBI_01955"/>
<reference evidence="2 3" key="1">
    <citation type="journal article" date="2010" name="J. Bacteriol.">
        <title>Genome sequence of the milbemycin-producing bacterium Streptomyces bingchenggensis.</title>
        <authorList>
            <person name="Wang X.J."/>
            <person name="Yan Y.J."/>
            <person name="Zhang B."/>
            <person name="An J."/>
            <person name="Wang J.J."/>
            <person name="Tian J."/>
            <person name="Jiang L."/>
            <person name="Chen Y.H."/>
            <person name="Huang S.X."/>
            <person name="Yin M."/>
            <person name="Zhang J."/>
            <person name="Gao A.L."/>
            <person name="Liu C.X."/>
            <person name="Zhu Z.X."/>
            <person name="Xiang W.S."/>
        </authorList>
    </citation>
    <scope>NUCLEOTIDE SEQUENCE [LARGE SCALE GENOMIC DNA]</scope>
    <source>
        <strain evidence="2 3">BCW-1</strain>
    </source>
</reference>
<feature type="compositionally biased region" description="Gly residues" evidence="1">
    <location>
        <begin position="153"/>
        <end position="169"/>
    </location>
</feature>
<organism evidence="2 3">
    <name type="scientific">Streptomyces bingchenggensis (strain BCW-1)</name>
    <dbReference type="NCBI Taxonomy" id="749414"/>
    <lineage>
        <taxon>Bacteria</taxon>
        <taxon>Bacillati</taxon>
        <taxon>Actinomycetota</taxon>
        <taxon>Actinomycetes</taxon>
        <taxon>Kitasatosporales</taxon>
        <taxon>Streptomycetaceae</taxon>
        <taxon>Streptomyces</taxon>
    </lineage>
</organism>
<feature type="region of interest" description="Disordered" evidence="1">
    <location>
        <begin position="89"/>
        <end position="111"/>
    </location>
</feature>
<protein>
    <submittedName>
        <fullName evidence="2">Uncharacterized protein</fullName>
    </submittedName>
</protein>
<feature type="region of interest" description="Disordered" evidence="1">
    <location>
        <begin position="124"/>
        <end position="169"/>
    </location>
</feature>
<name>D7BRB3_STRBB</name>
<accession>D7BRB3</accession>
<dbReference type="Proteomes" id="UP000000377">
    <property type="component" value="Chromosome"/>
</dbReference>
<keyword evidence="3" id="KW-1185">Reference proteome</keyword>
<dbReference type="AlphaFoldDB" id="D7BRB3"/>
<sequence length="169" mass="17537">MVYDLDAEAFVHVHRRGLGDQQPAGGEKLAQPVEQRARVTADAEIAVHEERGVPAAFRRHRFEDGTAQRLSAEPGGVCDGGLADVYAESTLPLGRERRDQPPGPASDVEHGALAPAQHLQIDRVGGRAPALHVQGKQPAVGAAQEEGATAGAQGIGVGVAGGPRGRGDQ</sequence>
<evidence type="ECO:0000313" key="2">
    <source>
        <dbReference type="EMBL" id="ADI05076.1"/>
    </source>
</evidence>
<dbReference type="HOGENOM" id="CLU_1577582_0_0_11"/>
<feature type="compositionally biased region" description="Low complexity" evidence="1">
    <location>
        <begin position="141"/>
        <end position="152"/>
    </location>
</feature>